<dbReference type="RefSeq" id="WP_374345832.1">
    <property type="nucleotide sequence ID" value="NZ_JBHTLQ010000001.1"/>
</dbReference>
<dbReference type="EMBL" id="JBHTLQ010000001">
    <property type="protein sequence ID" value="MFD1189056.1"/>
    <property type="molecule type" value="Genomic_DNA"/>
</dbReference>
<dbReference type="Gene3D" id="6.10.250.690">
    <property type="match status" value="1"/>
</dbReference>
<feature type="modified residue" description="4-aspartylphosphate" evidence="2">
    <location>
        <position position="51"/>
    </location>
</feature>
<dbReference type="SMART" id="SM00448">
    <property type="entry name" value="REC"/>
    <property type="match status" value="1"/>
</dbReference>
<evidence type="ECO:0000256" key="1">
    <source>
        <dbReference type="ARBA" id="ARBA00023125"/>
    </source>
</evidence>
<dbReference type="PROSITE" id="PS51755">
    <property type="entry name" value="OMPR_PHOB"/>
    <property type="match status" value="1"/>
</dbReference>
<reference evidence="7" key="1">
    <citation type="journal article" date="2019" name="Int. J. Syst. Evol. Microbiol.">
        <title>The Global Catalogue of Microorganisms (GCM) 10K type strain sequencing project: providing services to taxonomists for standard genome sequencing and annotation.</title>
        <authorList>
            <consortium name="The Broad Institute Genomics Platform"/>
            <consortium name="The Broad Institute Genome Sequencing Center for Infectious Disease"/>
            <person name="Wu L."/>
            <person name="Ma J."/>
        </authorList>
    </citation>
    <scope>NUCLEOTIDE SEQUENCE [LARGE SCALE GENOMIC DNA]</scope>
    <source>
        <strain evidence="7">CCUG 55074</strain>
    </source>
</reference>
<name>A0ABW3SYR3_9CAUL</name>
<dbReference type="Gene3D" id="3.40.50.2300">
    <property type="match status" value="1"/>
</dbReference>
<dbReference type="InterPro" id="IPR039420">
    <property type="entry name" value="WalR-like"/>
</dbReference>
<dbReference type="PANTHER" id="PTHR48111">
    <property type="entry name" value="REGULATOR OF RPOS"/>
    <property type="match status" value="1"/>
</dbReference>
<dbReference type="Gene3D" id="1.10.10.10">
    <property type="entry name" value="Winged helix-like DNA-binding domain superfamily/Winged helix DNA-binding domain"/>
    <property type="match status" value="1"/>
</dbReference>
<evidence type="ECO:0000313" key="7">
    <source>
        <dbReference type="Proteomes" id="UP001597216"/>
    </source>
</evidence>
<dbReference type="CDD" id="cd00383">
    <property type="entry name" value="trans_reg_C"/>
    <property type="match status" value="1"/>
</dbReference>
<dbReference type="Pfam" id="PF00072">
    <property type="entry name" value="Response_reg"/>
    <property type="match status" value="1"/>
</dbReference>
<sequence length="218" mass="23905">MRILLIEDDLDLARRLMAALAEAGFAVDHAADGDTGRILGETNDFEAVILDLGLPVMSGLEVLKAWRRAGVDTPVLVLTARDAWTDRVEGLNAGADDYLGKPFQSAEVVARLRALTRRAAGRAQPELVRGDITLDPSAGQVRLKGKAVDLTARELMVLTYLMHRTGRIVSQGELADHVYALDDTRESNTIEVYVGRLRKKLGKDVIRTIRGLGYRMEG</sequence>
<feature type="DNA-binding region" description="OmpR/PhoB-type" evidence="3">
    <location>
        <begin position="124"/>
        <end position="218"/>
    </location>
</feature>
<evidence type="ECO:0000256" key="3">
    <source>
        <dbReference type="PROSITE-ProRule" id="PRU01091"/>
    </source>
</evidence>
<keyword evidence="2" id="KW-0597">Phosphoprotein</keyword>
<dbReference type="InterPro" id="IPR036388">
    <property type="entry name" value="WH-like_DNA-bd_sf"/>
</dbReference>
<keyword evidence="1 3" id="KW-0238">DNA-binding</keyword>
<dbReference type="SMART" id="SM00862">
    <property type="entry name" value="Trans_reg_C"/>
    <property type="match status" value="1"/>
</dbReference>
<organism evidence="6 7">
    <name type="scientific">Phenylobacterium conjunctum</name>
    <dbReference type="NCBI Taxonomy" id="1298959"/>
    <lineage>
        <taxon>Bacteria</taxon>
        <taxon>Pseudomonadati</taxon>
        <taxon>Pseudomonadota</taxon>
        <taxon>Alphaproteobacteria</taxon>
        <taxon>Caulobacterales</taxon>
        <taxon>Caulobacteraceae</taxon>
        <taxon>Phenylobacterium</taxon>
    </lineage>
</organism>
<protein>
    <submittedName>
        <fullName evidence="6">Response regulator</fullName>
    </submittedName>
</protein>
<gene>
    <name evidence="6" type="ORF">ACFQ27_00565</name>
</gene>
<comment type="caution">
    <text evidence="6">The sequence shown here is derived from an EMBL/GenBank/DDBJ whole genome shotgun (WGS) entry which is preliminary data.</text>
</comment>
<dbReference type="InterPro" id="IPR001789">
    <property type="entry name" value="Sig_transdc_resp-reg_receiver"/>
</dbReference>
<evidence type="ECO:0000313" key="6">
    <source>
        <dbReference type="EMBL" id="MFD1189056.1"/>
    </source>
</evidence>
<dbReference type="Pfam" id="PF00486">
    <property type="entry name" value="Trans_reg_C"/>
    <property type="match status" value="1"/>
</dbReference>
<evidence type="ECO:0000259" key="5">
    <source>
        <dbReference type="PROSITE" id="PS51755"/>
    </source>
</evidence>
<dbReference type="InterPro" id="IPR011006">
    <property type="entry name" value="CheY-like_superfamily"/>
</dbReference>
<accession>A0ABW3SYR3</accession>
<keyword evidence="7" id="KW-1185">Reference proteome</keyword>
<dbReference type="Proteomes" id="UP001597216">
    <property type="component" value="Unassembled WGS sequence"/>
</dbReference>
<evidence type="ECO:0000256" key="2">
    <source>
        <dbReference type="PROSITE-ProRule" id="PRU00169"/>
    </source>
</evidence>
<dbReference type="PROSITE" id="PS50110">
    <property type="entry name" value="RESPONSE_REGULATORY"/>
    <property type="match status" value="1"/>
</dbReference>
<feature type="domain" description="Response regulatory" evidence="4">
    <location>
        <begin position="2"/>
        <end position="116"/>
    </location>
</feature>
<dbReference type="PANTHER" id="PTHR48111:SF37">
    <property type="entry name" value="RESPONSE REGULATOR PROTEIN CARR"/>
    <property type="match status" value="1"/>
</dbReference>
<proteinExistence type="predicted"/>
<dbReference type="SUPFAM" id="SSF52172">
    <property type="entry name" value="CheY-like"/>
    <property type="match status" value="1"/>
</dbReference>
<feature type="domain" description="OmpR/PhoB-type" evidence="5">
    <location>
        <begin position="124"/>
        <end position="218"/>
    </location>
</feature>
<dbReference type="InterPro" id="IPR001867">
    <property type="entry name" value="OmpR/PhoB-type_DNA-bd"/>
</dbReference>
<evidence type="ECO:0000259" key="4">
    <source>
        <dbReference type="PROSITE" id="PS50110"/>
    </source>
</evidence>